<organism evidence="1 2">
    <name type="scientific">Xenorhabdus innexi</name>
    <dbReference type="NCBI Taxonomy" id="290109"/>
    <lineage>
        <taxon>Bacteria</taxon>
        <taxon>Pseudomonadati</taxon>
        <taxon>Pseudomonadota</taxon>
        <taxon>Gammaproteobacteria</taxon>
        <taxon>Enterobacterales</taxon>
        <taxon>Morganellaceae</taxon>
        <taxon>Xenorhabdus</taxon>
    </lineage>
</organism>
<accession>A0A2G0NF52</accession>
<dbReference type="Gene3D" id="1.10.1220.10">
    <property type="entry name" value="Met repressor-like"/>
    <property type="match status" value="1"/>
</dbReference>
<reference evidence="1 2" key="1">
    <citation type="journal article" date="2017" name="Nat. Microbiol.">
        <title>Natural product diversity associated with the nematode symbionts Photorhabdus and Xenorhabdus.</title>
        <authorList>
            <person name="Tobias N.J."/>
            <person name="Wolff H."/>
            <person name="Djahanschiri B."/>
            <person name="Grundmann F."/>
            <person name="Kronenwerth M."/>
            <person name="Shi Y.M."/>
            <person name="Simonyi S."/>
            <person name="Grun P."/>
            <person name="Shapiro-Ilan D."/>
            <person name="Pidot S.J."/>
            <person name="Stinear T.P."/>
            <person name="Ebersberger I."/>
            <person name="Bode H.B."/>
        </authorList>
    </citation>
    <scope>NUCLEOTIDE SEQUENCE [LARGE SCALE GENOMIC DNA]</scope>
    <source>
        <strain evidence="1 2">DSM 16336</strain>
    </source>
</reference>
<dbReference type="SUPFAM" id="SSF47598">
    <property type="entry name" value="Ribbon-helix-helix"/>
    <property type="match status" value="1"/>
</dbReference>
<dbReference type="RefSeq" id="WP_086956815.1">
    <property type="nucleotide sequence ID" value="NZ_CAWNQC010000228.1"/>
</dbReference>
<evidence type="ECO:0000313" key="1">
    <source>
        <dbReference type="EMBL" id="PHM33337.1"/>
    </source>
</evidence>
<proteinExistence type="predicted"/>
<dbReference type="InterPro" id="IPR013321">
    <property type="entry name" value="Arc_rbn_hlx_hlx"/>
</dbReference>
<dbReference type="InterPro" id="IPR010985">
    <property type="entry name" value="Ribbon_hlx_hlx"/>
</dbReference>
<gene>
    <name evidence="1" type="ORF">Xinn_02594</name>
</gene>
<dbReference type="Proteomes" id="UP000224871">
    <property type="component" value="Unassembled WGS sequence"/>
</dbReference>
<evidence type="ECO:0000313" key="2">
    <source>
        <dbReference type="Proteomes" id="UP000224871"/>
    </source>
</evidence>
<comment type="caution">
    <text evidence="1">The sequence shown here is derived from an EMBL/GenBank/DDBJ whole genome shotgun (WGS) entry which is preliminary data.</text>
</comment>
<name>A0A2G0NF52_9GAMM</name>
<keyword evidence="2" id="KW-1185">Reference proteome</keyword>
<sequence length="60" mass="6995">MNTDLDTRKKTAKMQLRLTEYLKDQVCKFAKKDGISQNSVINQAVAWYTEERNKSEAVEQ</sequence>
<dbReference type="EMBL" id="NIBU01000031">
    <property type="protein sequence ID" value="PHM33337.1"/>
    <property type="molecule type" value="Genomic_DNA"/>
</dbReference>
<protein>
    <submittedName>
        <fullName evidence="1">Uncharacterized protein</fullName>
    </submittedName>
</protein>